<dbReference type="GO" id="GO:0005524">
    <property type="term" value="F:ATP binding"/>
    <property type="evidence" value="ECO:0007669"/>
    <property type="project" value="UniProtKB-KW"/>
</dbReference>
<dbReference type="InterPro" id="IPR007696">
    <property type="entry name" value="DNA_mismatch_repair_MutS_core"/>
</dbReference>
<evidence type="ECO:0000256" key="4">
    <source>
        <dbReference type="ARBA" id="ARBA00022840"/>
    </source>
</evidence>
<organism evidence="8 9">
    <name type="scientific">Chlorella sorokiniana</name>
    <name type="common">Freshwater green alga</name>
    <dbReference type="NCBI Taxonomy" id="3076"/>
    <lineage>
        <taxon>Eukaryota</taxon>
        <taxon>Viridiplantae</taxon>
        <taxon>Chlorophyta</taxon>
        <taxon>core chlorophytes</taxon>
        <taxon>Trebouxiophyceae</taxon>
        <taxon>Chlorellales</taxon>
        <taxon>Chlorellaceae</taxon>
        <taxon>Chlorella clade</taxon>
        <taxon>Chlorella</taxon>
    </lineage>
</organism>
<gene>
    <name evidence="8" type="ORF">C2E21_3673</name>
</gene>
<feature type="domain" description="DNA mismatch repair proteins mutS family" evidence="7">
    <location>
        <begin position="810"/>
        <end position="826"/>
    </location>
</feature>
<evidence type="ECO:0000256" key="3">
    <source>
        <dbReference type="ARBA" id="ARBA00022763"/>
    </source>
</evidence>
<dbReference type="SMART" id="SM00533">
    <property type="entry name" value="MUTSd"/>
    <property type="match status" value="1"/>
</dbReference>
<dbReference type="InterPro" id="IPR045076">
    <property type="entry name" value="MutS"/>
</dbReference>
<dbReference type="STRING" id="3076.A0A2P6TV08"/>
<keyword evidence="2" id="KW-0547">Nucleotide-binding</keyword>
<keyword evidence="5" id="KW-0238">DNA-binding</keyword>
<dbReference type="InterPro" id="IPR016151">
    <property type="entry name" value="DNA_mismatch_repair_MutS_N"/>
</dbReference>
<dbReference type="SUPFAM" id="SSF52540">
    <property type="entry name" value="P-loop containing nucleoside triphosphate hydrolases"/>
    <property type="match status" value="1"/>
</dbReference>
<dbReference type="InterPro" id="IPR027417">
    <property type="entry name" value="P-loop_NTPase"/>
</dbReference>
<evidence type="ECO:0000256" key="2">
    <source>
        <dbReference type="ARBA" id="ARBA00022741"/>
    </source>
</evidence>
<dbReference type="GO" id="GO:0032301">
    <property type="term" value="C:MutSalpha complex"/>
    <property type="evidence" value="ECO:0007669"/>
    <property type="project" value="TreeGrafter"/>
</dbReference>
<feature type="region of interest" description="Disordered" evidence="6">
    <location>
        <begin position="920"/>
        <end position="973"/>
    </location>
</feature>
<dbReference type="InterPro" id="IPR036187">
    <property type="entry name" value="DNA_mismatch_repair_MutS_sf"/>
</dbReference>
<dbReference type="AlphaFoldDB" id="A0A2P6TV08"/>
<sequence>MFRYWRIKSQGLAHTVLFFQEGNFFHLKDRDADIGMRVGLQAMGGTRGSAANMWCVGCNVSAFNEWAAKVLSLGYTVARVDEDKPGQREPGSTLVKRTLRCVYSPGTLLEGVMLDACGAQPLVTLFEGRSLRYGAAIVDVQTAIVTFASWQEADTQRSMLRALLLTADPAEVGFARGQLSPDTKRLLRQLDPVGGGGGRAVALTHIPHLRPADPDSEDPAAADILLEHTADMFLAQRGKPAAFAAARQHLTPHAAAALQLAIQHLLLTQTAQAVLPAVTLRPLDGPVGGARTSGHMLLDACALRSLELLSNSEGRVEGSLLHFLDRAATPAGRRKVRQFIANPLFRVGDIEERLATTELFMAQPQAAHSFQAGLHRAPDCERLLAKAATVLAGVVEKVAAAEEAEEEAAQAPPLPPQQQQSWGAGSRWAAPASQAVRWGAPARQQTAPAEQPQGAVDQVAHLASVLDLSQALHDLRCALLSQLGGGSSEAVLPPPLQRAVLRGEAVAGALRLLLQVFDVERFDDGCADIALESGLFGEYDAARASLEQLQASAEAGAELSSGAAAQTLDSIRQQLAAAGHGAAVLRRVKLTEYRGEQLLEVPAAVRRDLEALTAAAGGAAVLVKEAATIAKYRLPGLAATLEEIEEARDAAKLCVLRFLAESAQLFLDTYDSFRELCNALSTLDVLAGFAAATCPEAAPPGCTFCRPNFAAGVAGPSSGVGSSGASASAAPPLRLQGLWHPALLASRAVDGSSGGIQIGCYVPAAHAELAPVDRIFTRIGAQDRICRGESTFAVEMLETSSLLHHSTPASLVVLDELGRGTATHDGHAIAYGVALHLAQTKRCRSLFATHYHSLTQEPALAALVQLGHMEAAVDPRRGLLPSYRLARGPAPLGSCGVAVAAACQLPQSVVARAAEVAERAERAGRPEEQPAGGAAAAGSPGRQPLAALNTGLQQGVPPPAKRQRLDPAAAEGSALAAEQREALEAVRAATLAALAGAPGAAAQLGNLQAAVQAALAAGQL</sequence>
<name>A0A2P6TV08_CHLSO</name>
<comment type="caution">
    <text evidence="8">The sequence shown here is derived from an EMBL/GenBank/DDBJ whole genome shotgun (WGS) entry which is preliminary data.</text>
</comment>
<dbReference type="Pfam" id="PF01624">
    <property type="entry name" value="MutS_I"/>
    <property type="match status" value="1"/>
</dbReference>
<dbReference type="InterPro" id="IPR036678">
    <property type="entry name" value="MutS_con_dom_sf"/>
</dbReference>
<proteinExistence type="inferred from homology"/>
<dbReference type="OrthoDB" id="10252754at2759"/>
<dbReference type="SMART" id="SM00534">
    <property type="entry name" value="MUTSac"/>
    <property type="match status" value="1"/>
</dbReference>
<dbReference type="GO" id="GO:0030983">
    <property type="term" value="F:mismatched DNA binding"/>
    <property type="evidence" value="ECO:0007669"/>
    <property type="project" value="InterPro"/>
</dbReference>
<dbReference type="Gene3D" id="3.40.1170.10">
    <property type="entry name" value="DNA repair protein MutS, domain I"/>
    <property type="match status" value="1"/>
</dbReference>
<protein>
    <submittedName>
        <fullName evidence="8">DNA mismatch repair Msh6 isoform X2</fullName>
    </submittedName>
</protein>
<dbReference type="SUPFAM" id="SSF55271">
    <property type="entry name" value="DNA repair protein MutS, domain I"/>
    <property type="match status" value="1"/>
</dbReference>
<dbReference type="SUPFAM" id="SSF48334">
    <property type="entry name" value="DNA repair protein MutS, domain III"/>
    <property type="match status" value="1"/>
</dbReference>
<dbReference type="Proteomes" id="UP000239899">
    <property type="component" value="Unassembled WGS sequence"/>
</dbReference>
<dbReference type="PANTHER" id="PTHR11361:SF148">
    <property type="entry name" value="DNA MISMATCH REPAIR PROTEIN MSH6"/>
    <property type="match status" value="1"/>
</dbReference>
<dbReference type="Gene3D" id="3.40.50.300">
    <property type="entry name" value="P-loop containing nucleotide triphosphate hydrolases"/>
    <property type="match status" value="1"/>
</dbReference>
<feature type="compositionally biased region" description="Low complexity" evidence="6">
    <location>
        <begin position="929"/>
        <end position="944"/>
    </location>
</feature>
<keyword evidence="4" id="KW-0067">ATP-binding</keyword>
<dbReference type="EMBL" id="LHPG02000006">
    <property type="protein sequence ID" value="PRW57902.1"/>
    <property type="molecule type" value="Genomic_DNA"/>
</dbReference>
<dbReference type="PROSITE" id="PS00486">
    <property type="entry name" value="DNA_MISMATCH_REPAIR_2"/>
    <property type="match status" value="1"/>
</dbReference>
<feature type="region of interest" description="Disordered" evidence="6">
    <location>
        <begin position="404"/>
        <end position="426"/>
    </location>
</feature>
<keyword evidence="9" id="KW-1185">Reference proteome</keyword>
<dbReference type="PIRSF" id="PIRSF037677">
    <property type="entry name" value="DNA_mis_repair_Msh6"/>
    <property type="match status" value="1"/>
</dbReference>
<dbReference type="InterPro" id="IPR017261">
    <property type="entry name" value="DNA_mismatch_repair_MutS/MSH"/>
</dbReference>
<accession>A0A2P6TV08</accession>
<dbReference type="Gene3D" id="1.10.1420.10">
    <property type="match status" value="1"/>
</dbReference>
<keyword evidence="3" id="KW-0227">DNA damage</keyword>
<evidence type="ECO:0000256" key="5">
    <source>
        <dbReference type="ARBA" id="ARBA00023125"/>
    </source>
</evidence>
<dbReference type="GO" id="GO:0006298">
    <property type="term" value="P:mismatch repair"/>
    <property type="evidence" value="ECO:0007669"/>
    <property type="project" value="InterPro"/>
</dbReference>
<evidence type="ECO:0000259" key="7">
    <source>
        <dbReference type="PROSITE" id="PS00486"/>
    </source>
</evidence>
<dbReference type="GO" id="GO:0140664">
    <property type="term" value="F:ATP-dependent DNA damage sensor activity"/>
    <property type="evidence" value="ECO:0007669"/>
    <property type="project" value="InterPro"/>
</dbReference>
<evidence type="ECO:0000256" key="6">
    <source>
        <dbReference type="SAM" id="MobiDB-lite"/>
    </source>
</evidence>
<dbReference type="InterPro" id="IPR000432">
    <property type="entry name" value="DNA_mismatch_repair_MutS_C"/>
</dbReference>
<dbReference type="InterPro" id="IPR007695">
    <property type="entry name" value="DNA_mismatch_repair_MutS-lik_N"/>
</dbReference>
<dbReference type="Pfam" id="PF05192">
    <property type="entry name" value="MutS_III"/>
    <property type="match status" value="1"/>
</dbReference>
<evidence type="ECO:0000313" key="9">
    <source>
        <dbReference type="Proteomes" id="UP000239899"/>
    </source>
</evidence>
<reference evidence="8 9" key="1">
    <citation type="journal article" date="2018" name="Plant J.">
        <title>Genome sequences of Chlorella sorokiniana UTEX 1602 and Micractinium conductrix SAG 241.80: implications to maltose excretion by a green alga.</title>
        <authorList>
            <person name="Arriola M.B."/>
            <person name="Velmurugan N."/>
            <person name="Zhang Y."/>
            <person name="Plunkett M.H."/>
            <person name="Hondzo H."/>
            <person name="Barney B.M."/>
        </authorList>
    </citation>
    <scope>NUCLEOTIDE SEQUENCE [LARGE SCALE GENOMIC DNA]</scope>
    <source>
        <strain evidence="9">UTEX 1602</strain>
    </source>
</reference>
<evidence type="ECO:0000256" key="1">
    <source>
        <dbReference type="ARBA" id="ARBA00006271"/>
    </source>
</evidence>
<dbReference type="Gene3D" id="3.30.420.110">
    <property type="entry name" value="MutS, connector domain"/>
    <property type="match status" value="1"/>
</dbReference>
<comment type="similarity">
    <text evidence="1">Belongs to the DNA mismatch repair MutS family.</text>
</comment>
<dbReference type="Pfam" id="PF00488">
    <property type="entry name" value="MutS_V"/>
    <property type="match status" value="1"/>
</dbReference>
<evidence type="ECO:0000313" key="8">
    <source>
        <dbReference type="EMBL" id="PRW57902.1"/>
    </source>
</evidence>
<dbReference type="PANTHER" id="PTHR11361">
    <property type="entry name" value="DNA MISMATCH REPAIR PROTEIN MUTS FAMILY MEMBER"/>
    <property type="match status" value="1"/>
</dbReference>